<evidence type="ECO:0000256" key="4">
    <source>
        <dbReference type="ARBA" id="ARBA00022692"/>
    </source>
</evidence>
<dbReference type="PANTHER" id="PTHR30069">
    <property type="entry name" value="TONB-DEPENDENT OUTER MEMBRANE RECEPTOR"/>
    <property type="match status" value="1"/>
</dbReference>
<evidence type="ECO:0000256" key="8">
    <source>
        <dbReference type="PROSITE-ProRule" id="PRU01360"/>
    </source>
</evidence>
<gene>
    <name evidence="13" type="ORF">Tel_06420</name>
</gene>
<dbReference type="InterPro" id="IPR039426">
    <property type="entry name" value="TonB-dep_rcpt-like"/>
</dbReference>
<dbReference type="InterPro" id="IPR012910">
    <property type="entry name" value="Plug_dom"/>
</dbReference>
<evidence type="ECO:0000256" key="6">
    <source>
        <dbReference type="ARBA" id="ARBA00023136"/>
    </source>
</evidence>
<keyword evidence="3 8" id="KW-1134">Transmembrane beta strand</keyword>
<dbReference type="Pfam" id="PF00593">
    <property type="entry name" value="TonB_dep_Rec_b-barrel"/>
    <property type="match status" value="1"/>
</dbReference>
<feature type="chain" id="PRO_5006604923" evidence="10">
    <location>
        <begin position="23"/>
        <end position="687"/>
    </location>
</feature>
<keyword evidence="7 8" id="KW-0998">Cell outer membrane</keyword>
<evidence type="ECO:0000256" key="1">
    <source>
        <dbReference type="ARBA" id="ARBA00004571"/>
    </source>
</evidence>
<evidence type="ECO:0000259" key="11">
    <source>
        <dbReference type="Pfam" id="PF00593"/>
    </source>
</evidence>
<dbReference type="PROSITE" id="PS52016">
    <property type="entry name" value="TONB_DEPENDENT_REC_3"/>
    <property type="match status" value="1"/>
</dbReference>
<keyword evidence="14" id="KW-1185">Reference proteome</keyword>
<dbReference type="CDD" id="cd01347">
    <property type="entry name" value="ligand_gated_channel"/>
    <property type="match status" value="1"/>
</dbReference>
<keyword evidence="4 8" id="KW-0812">Transmembrane</keyword>
<dbReference type="GO" id="GO:0015344">
    <property type="term" value="F:siderophore uptake transmembrane transporter activity"/>
    <property type="evidence" value="ECO:0007669"/>
    <property type="project" value="TreeGrafter"/>
</dbReference>
<dbReference type="Gene3D" id="2.40.170.20">
    <property type="entry name" value="TonB-dependent receptor, beta-barrel domain"/>
    <property type="match status" value="1"/>
</dbReference>
<comment type="similarity">
    <text evidence="8 9">Belongs to the TonB-dependent receptor family.</text>
</comment>
<evidence type="ECO:0000313" key="14">
    <source>
        <dbReference type="Proteomes" id="UP000055136"/>
    </source>
</evidence>
<keyword evidence="10" id="KW-0732">Signal</keyword>
<evidence type="ECO:0000256" key="3">
    <source>
        <dbReference type="ARBA" id="ARBA00022452"/>
    </source>
</evidence>
<keyword evidence="6 8" id="KW-0472">Membrane</keyword>
<dbReference type="Pfam" id="PF07715">
    <property type="entry name" value="Plug"/>
    <property type="match status" value="1"/>
</dbReference>
<protein>
    <submittedName>
        <fullName evidence="13">TonB-dependent receptor</fullName>
    </submittedName>
</protein>
<dbReference type="InterPro" id="IPR000531">
    <property type="entry name" value="Beta-barrel_TonB"/>
</dbReference>
<name>A0A0S2TCC3_9GAMM</name>
<dbReference type="PANTHER" id="PTHR30069:SF28">
    <property type="entry name" value="TONB-DEPENDENT RECEPTOR YNCD-RELATED"/>
    <property type="match status" value="1"/>
</dbReference>
<dbReference type="SUPFAM" id="SSF56935">
    <property type="entry name" value="Porins"/>
    <property type="match status" value="1"/>
</dbReference>
<keyword evidence="5 9" id="KW-0798">TonB box</keyword>
<keyword evidence="2 8" id="KW-0813">Transport</keyword>
<dbReference type="GO" id="GO:0044718">
    <property type="term" value="P:siderophore transmembrane transport"/>
    <property type="evidence" value="ECO:0007669"/>
    <property type="project" value="TreeGrafter"/>
</dbReference>
<evidence type="ECO:0000256" key="2">
    <source>
        <dbReference type="ARBA" id="ARBA00022448"/>
    </source>
</evidence>
<feature type="domain" description="TonB-dependent receptor plug" evidence="12">
    <location>
        <begin position="43"/>
        <end position="149"/>
    </location>
</feature>
<evidence type="ECO:0000256" key="7">
    <source>
        <dbReference type="ARBA" id="ARBA00023237"/>
    </source>
</evidence>
<dbReference type="GO" id="GO:0009279">
    <property type="term" value="C:cell outer membrane"/>
    <property type="evidence" value="ECO:0007669"/>
    <property type="project" value="UniProtKB-SubCell"/>
</dbReference>
<sequence length="687" mass="76507">MRRLSKPTVALITLALAHTGRAAEPVTLDEVTVTGTREAQAIAETPASVGVIITKDIDELKASHPSEIMGTVPGVHVNVTGGEGHMTAIRQPITTAPVYLFLEDGVPTRSTGFFNHNALYEINLPQAGGIEVTKGPGSALYGSDAIGGVINVLTRPAPLQPEAEVSAEAGGHGWRRLLLSGGDSDSTGTDGYRGDLNLTHTDGWRDTTDYDRQSATLRWDRFLDSGAALKTVISAANIDQQTAGTSRLSKQDYLHNPTLNYTPVSFREVEALRISTAYEDETQDSLLSLTPYVRYNRMEILPNWSLSYDPQRYTTENTSVGLLSKYRRDFAPRRSRMIVGLDLDYSPGSYQENAIDPTRVGAIYVSYTELARTYDYDISFTSVSPYVHLETSPTEKLRLQAGLRFDYMHYDYDNHLGVQSSGAHRRPASTDVDFDHISPKLGLTYALSERLNTFAAYRNSFRAPSQSQLFRQGQAENTVGLKPVDAHSYEIGLRGQAGPGSYEVSLYYMRVEDDIVSFRNTVDGTRETQNAGETLHRGIEIGLETPLTASVQLDIAYSYAKHSYEEWRPATGTNYGGNEINSAPRQIGDVRLSWRPALLKGGRLELNWEHLGDYWLDDENTHRYDGHDLYHLRANYKVTTQLELFGRLENLTDERYATGASYSQFRGEEFAPGLPRTFYAGVSYHWR</sequence>
<dbReference type="KEGG" id="tee:Tel_06420"/>
<comment type="subcellular location">
    <subcellularLocation>
        <location evidence="1 8">Cell outer membrane</location>
        <topology evidence="1 8">Multi-pass membrane protein</topology>
    </subcellularLocation>
</comment>
<feature type="signal peptide" evidence="10">
    <location>
        <begin position="1"/>
        <end position="22"/>
    </location>
</feature>
<feature type="domain" description="TonB-dependent receptor-like beta-barrel" evidence="11">
    <location>
        <begin position="190"/>
        <end position="651"/>
    </location>
</feature>
<dbReference type="Proteomes" id="UP000055136">
    <property type="component" value="Chromosome"/>
</dbReference>
<accession>A0A0S2TCC3</accession>
<dbReference type="InterPro" id="IPR037066">
    <property type="entry name" value="Plug_dom_sf"/>
</dbReference>
<dbReference type="AlphaFoldDB" id="A0A0S2TCC3"/>
<organism evidence="13 14">
    <name type="scientific">Candidatus Tenderia electrophaga</name>
    <dbReference type="NCBI Taxonomy" id="1748243"/>
    <lineage>
        <taxon>Bacteria</taxon>
        <taxon>Pseudomonadati</taxon>
        <taxon>Pseudomonadota</taxon>
        <taxon>Gammaproteobacteria</taxon>
        <taxon>Candidatus Tenderiales</taxon>
        <taxon>Candidatus Tenderiaceae</taxon>
        <taxon>Candidatus Tenderia</taxon>
    </lineage>
</organism>
<dbReference type="EMBL" id="CP013099">
    <property type="protein sequence ID" value="ALP52817.1"/>
    <property type="molecule type" value="Genomic_DNA"/>
</dbReference>
<keyword evidence="13" id="KW-0675">Receptor</keyword>
<evidence type="ECO:0000313" key="13">
    <source>
        <dbReference type="EMBL" id="ALP52817.1"/>
    </source>
</evidence>
<proteinExistence type="inferred from homology"/>
<dbReference type="Gene3D" id="2.170.130.10">
    <property type="entry name" value="TonB-dependent receptor, plug domain"/>
    <property type="match status" value="1"/>
</dbReference>
<dbReference type="InterPro" id="IPR036942">
    <property type="entry name" value="Beta-barrel_TonB_sf"/>
</dbReference>
<reference evidence="13" key="1">
    <citation type="submission" date="2015-10" db="EMBL/GenBank/DDBJ databases">
        <title>Description of Candidatus Tenderia electrophaga gen. nov, sp. nov., an Uncultivated Electroautotroph from a Biocathode Enrichment.</title>
        <authorList>
            <person name="Eddie B.J."/>
            <person name="Malanoski A.P."/>
            <person name="Wang Z."/>
            <person name="Hall R.J."/>
            <person name="Oh S.D."/>
            <person name="Heiner C."/>
            <person name="Lin B."/>
            <person name="Strycharz-Glaven S.M."/>
        </authorList>
    </citation>
    <scope>NUCLEOTIDE SEQUENCE [LARGE SCALE GENOMIC DNA]</scope>
    <source>
        <strain evidence="13">NRL1</strain>
    </source>
</reference>
<evidence type="ECO:0000256" key="10">
    <source>
        <dbReference type="SAM" id="SignalP"/>
    </source>
</evidence>
<evidence type="ECO:0000256" key="9">
    <source>
        <dbReference type="RuleBase" id="RU003357"/>
    </source>
</evidence>
<dbReference type="STRING" id="1748243.Tel_06420"/>
<evidence type="ECO:0000259" key="12">
    <source>
        <dbReference type="Pfam" id="PF07715"/>
    </source>
</evidence>
<evidence type="ECO:0000256" key="5">
    <source>
        <dbReference type="ARBA" id="ARBA00023077"/>
    </source>
</evidence>